<dbReference type="EMBL" id="BSNF01000001">
    <property type="protein sequence ID" value="GLQ04978.1"/>
    <property type="molecule type" value="Genomic_DNA"/>
</dbReference>
<gene>
    <name evidence="2" type="ORF">GCM10007924_01990</name>
</gene>
<evidence type="ECO:0000256" key="1">
    <source>
        <dbReference type="SAM" id="MobiDB-lite"/>
    </source>
</evidence>
<dbReference type="InterPro" id="IPR012644">
    <property type="entry name" value="CHP02300_FYDLN_acid"/>
</dbReference>
<feature type="region of interest" description="Disordered" evidence="1">
    <location>
        <begin position="43"/>
        <end position="107"/>
    </location>
</feature>
<dbReference type="Pfam" id="PF09538">
    <property type="entry name" value="FYDLN_acid"/>
    <property type="match status" value="1"/>
</dbReference>
<proteinExistence type="predicted"/>
<comment type="caution">
    <text evidence="2">The sequence shown here is derived from an EMBL/GenBank/DDBJ whole genome shotgun (WGS) entry which is preliminary data.</text>
</comment>
<evidence type="ECO:0008006" key="4">
    <source>
        <dbReference type="Google" id="ProtNLM"/>
    </source>
</evidence>
<protein>
    <recommendedName>
        <fullName evidence="4">TIGR02300 family protein</fullName>
    </recommendedName>
</protein>
<dbReference type="Proteomes" id="UP001161409">
    <property type="component" value="Unassembled WGS sequence"/>
</dbReference>
<feature type="compositionally biased region" description="Acidic residues" evidence="1">
    <location>
        <begin position="63"/>
        <end position="94"/>
    </location>
</feature>
<accession>A0ABQ5TZS4</accession>
<sequence length="107" mass="11775">MAKPEWGAKHACSSCGTRFYDMLRNPIVCPSCGKEHVPEKLLKSRKTEDVKPVKAVKAAKPGEDEEEDTLLDDDDLLDADDIDLPDDDDDDDDLSGVVSAPKTKEDD</sequence>
<dbReference type="RefSeq" id="WP_169559012.1">
    <property type="nucleotide sequence ID" value="NZ_BSNF01000001.1"/>
</dbReference>
<organism evidence="2 3">
    <name type="scientific">Sneathiella chinensis</name>
    <dbReference type="NCBI Taxonomy" id="349750"/>
    <lineage>
        <taxon>Bacteria</taxon>
        <taxon>Pseudomonadati</taxon>
        <taxon>Pseudomonadota</taxon>
        <taxon>Alphaproteobacteria</taxon>
        <taxon>Sneathiellales</taxon>
        <taxon>Sneathiellaceae</taxon>
        <taxon>Sneathiella</taxon>
    </lineage>
</organism>
<keyword evidence="3" id="KW-1185">Reference proteome</keyword>
<dbReference type="NCBIfam" id="TIGR02300">
    <property type="entry name" value="FYDLN_acid"/>
    <property type="match status" value="1"/>
</dbReference>
<evidence type="ECO:0000313" key="2">
    <source>
        <dbReference type="EMBL" id="GLQ04978.1"/>
    </source>
</evidence>
<evidence type="ECO:0000313" key="3">
    <source>
        <dbReference type="Proteomes" id="UP001161409"/>
    </source>
</evidence>
<feature type="compositionally biased region" description="Basic and acidic residues" evidence="1">
    <location>
        <begin position="43"/>
        <end position="52"/>
    </location>
</feature>
<name>A0ABQ5TZS4_9PROT</name>
<reference evidence="2" key="2">
    <citation type="submission" date="2023-01" db="EMBL/GenBank/DDBJ databases">
        <title>Draft genome sequence of Sneathiella chinensis strain NBRC 103408.</title>
        <authorList>
            <person name="Sun Q."/>
            <person name="Mori K."/>
        </authorList>
    </citation>
    <scope>NUCLEOTIDE SEQUENCE</scope>
    <source>
        <strain evidence="2">NBRC 103408</strain>
    </source>
</reference>
<reference evidence="2" key="1">
    <citation type="journal article" date="2014" name="Int. J. Syst. Evol. Microbiol.">
        <title>Complete genome of a new Firmicutes species belonging to the dominant human colonic microbiota ('Ruminococcus bicirculans') reveals two chromosomes and a selective capacity to utilize plant glucans.</title>
        <authorList>
            <consortium name="NISC Comparative Sequencing Program"/>
            <person name="Wegmann U."/>
            <person name="Louis P."/>
            <person name="Goesmann A."/>
            <person name="Henrissat B."/>
            <person name="Duncan S.H."/>
            <person name="Flint H.J."/>
        </authorList>
    </citation>
    <scope>NUCLEOTIDE SEQUENCE</scope>
    <source>
        <strain evidence="2">NBRC 103408</strain>
    </source>
</reference>